<dbReference type="InterPro" id="IPR036291">
    <property type="entry name" value="NAD(P)-bd_dom_sf"/>
</dbReference>
<evidence type="ECO:0000256" key="2">
    <source>
        <dbReference type="ARBA" id="ARBA00022516"/>
    </source>
</evidence>
<dbReference type="Proteomes" id="UP000000311">
    <property type="component" value="Unassembled WGS sequence"/>
</dbReference>
<evidence type="ECO:0000256" key="10">
    <source>
        <dbReference type="ARBA" id="ARBA00023268"/>
    </source>
</evidence>
<evidence type="ECO:0000256" key="3">
    <source>
        <dbReference type="ARBA" id="ARBA00022553"/>
    </source>
</evidence>
<evidence type="ECO:0000313" key="12">
    <source>
        <dbReference type="EMBL" id="EFN70710.1"/>
    </source>
</evidence>
<proteinExistence type="predicted"/>
<dbReference type="AlphaFoldDB" id="E2A779"/>
<keyword evidence="2" id="KW-0444">Lipid biosynthesis</keyword>
<keyword evidence="13" id="KW-1185">Reference proteome</keyword>
<feature type="non-terminal residue" evidence="12">
    <location>
        <position position="1"/>
    </location>
</feature>
<keyword evidence="5" id="KW-0276">Fatty acid metabolism</keyword>
<feature type="non-terminal residue" evidence="12">
    <location>
        <position position="161"/>
    </location>
</feature>
<accession>E2A779</accession>
<protein>
    <submittedName>
        <fullName evidence="12">Fatty acid synthase</fullName>
    </submittedName>
</protein>
<dbReference type="GO" id="GO:0016491">
    <property type="term" value="F:oxidoreductase activity"/>
    <property type="evidence" value="ECO:0007669"/>
    <property type="project" value="UniProtKB-KW"/>
</dbReference>
<evidence type="ECO:0000256" key="5">
    <source>
        <dbReference type="ARBA" id="ARBA00022832"/>
    </source>
</evidence>
<keyword evidence="3" id="KW-0597">Phosphoprotein</keyword>
<keyword evidence="7" id="KW-0560">Oxidoreductase</keyword>
<dbReference type="Pfam" id="PF00107">
    <property type="entry name" value="ADH_zinc_N"/>
    <property type="match status" value="1"/>
</dbReference>
<name>E2A779_CAMFO</name>
<keyword evidence="4" id="KW-0808">Transferase</keyword>
<dbReference type="InterPro" id="IPR020843">
    <property type="entry name" value="ER"/>
</dbReference>
<evidence type="ECO:0000256" key="8">
    <source>
        <dbReference type="ARBA" id="ARBA00023098"/>
    </source>
</evidence>
<dbReference type="Gene3D" id="3.90.180.10">
    <property type="entry name" value="Medium-chain alcohol dehydrogenases, catalytic domain"/>
    <property type="match status" value="1"/>
</dbReference>
<keyword evidence="8" id="KW-0443">Lipid metabolism</keyword>
<sequence length="161" mass="17416">GRRVMGMVEARGLATTIVADLGFLWEVPDKWTLEQAATIPVAYATSYYALFVRGQLKAGESVLIHAGTGGVGQAAIAISLHAGCTVFTTVGTPEKREYLKKIFPQLTDRHIGNSRDTSFEHLILTETQGRGVDVVLNSLAEEKLQASVRCLALNGRFLEIG</sequence>
<evidence type="ECO:0000259" key="11">
    <source>
        <dbReference type="SMART" id="SM00829"/>
    </source>
</evidence>
<dbReference type="EMBL" id="GL437273">
    <property type="protein sequence ID" value="EFN70710.1"/>
    <property type="molecule type" value="Genomic_DNA"/>
</dbReference>
<feature type="domain" description="Enoyl reductase (ER)" evidence="11">
    <location>
        <begin position="1"/>
        <end position="161"/>
    </location>
</feature>
<keyword evidence="10" id="KW-0511">Multifunctional enzyme</keyword>
<dbReference type="GO" id="GO:0006633">
    <property type="term" value="P:fatty acid biosynthetic process"/>
    <property type="evidence" value="ECO:0007669"/>
    <property type="project" value="UniProtKB-KW"/>
</dbReference>
<evidence type="ECO:0000256" key="6">
    <source>
        <dbReference type="ARBA" id="ARBA00022857"/>
    </source>
</evidence>
<dbReference type="STRING" id="104421.E2A779"/>
<dbReference type="GO" id="GO:0004312">
    <property type="term" value="F:fatty acid synthase activity"/>
    <property type="evidence" value="ECO:0007669"/>
    <property type="project" value="TreeGrafter"/>
</dbReference>
<organism evidence="13">
    <name type="scientific">Camponotus floridanus</name>
    <name type="common">Florida carpenter ant</name>
    <dbReference type="NCBI Taxonomy" id="104421"/>
    <lineage>
        <taxon>Eukaryota</taxon>
        <taxon>Metazoa</taxon>
        <taxon>Ecdysozoa</taxon>
        <taxon>Arthropoda</taxon>
        <taxon>Hexapoda</taxon>
        <taxon>Insecta</taxon>
        <taxon>Pterygota</taxon>
        <taxon>Neoptera</taxon>
        <taxon>Endopterygota</taxon>
        <taxon>Hymenoptera</taxon>
        <taxon>Apocrita</taxon>
        <taxon>Aculeata</taxon>
        <taxon>Formicoidea</taxon>
        <taxon>Formicidae</taxon>
        <taxon>Formicinae</taxon>
        <taxon>Camponotus</taxon>
    </lineage>
</organism>
<keyword evidence="6" id="KW-0521">NADP</keyword>
<keyword evidence="1" id="KW-0596">Phosphopantetheine</keyword>
<dbReference type="SUPFAM" id="SSF51735">
    <property type="entry name" value="NAD(P)-binding Rossmann-fold domains"/>
    <property type="match status" value="1"/>
</dbReference>
<reference evidence="12 13" key="1">
    <citation type="journal article" date="2010" name="Science">
        <title>Genomic comparison of the ants Camponotus floridanus and Harpegnathos saltator.</title>
        <authorList>
            <person name="Bonasio R."/>
            <person name="Zhang G."/>
            <person name="Ye C."/>
            <person name="Mutti N.S."/>
            <person name="Fang X."/>
            <person name="Qin N."/>
            <person name="Donahue G."/>
            <person name="Yang P."/>
            <person name="Li Q."/>
            <person name="Li C."/>
            <person name="Zhang P."/>
            <person name="Huang Z."/>
            <person name="Berger S.L."/>
            <person name="Reinberg D."/>
            <person name="Wang J."/>
            <person name="Liebig J."/>
        </authorList>
    </citation>
    <scope>NUCLEOTIDE SEQUENCE [LARGE SCALE GENOMIC DNA]</scope>
    <source>
        <strain evidence="13">C129</strain>
    </source>
</reference>
<dbReference type="OrthoDB" id="7543680at2759"/>
<evidence type="ECO:0000256" key="1">
    <source>
        <dbReference type="ARBA" id="ARBA00022450"/>
    </source>
</evidence>
<dbReference type="CDD" id="cd05195">
    <property type="entry name" value="enoyl_red"/>
    <property type="match status" value="1"/>
</dbReference>
<dbReference type="InterPro" id="IPR013149">
    <property type="entry name" value="ADH-like_C"/>
</dbReference>
<dbReference type="FunFam" id="3.40.50.720:FF:000209">
    <property type="entry name" value="Polyketide synthase Pks12"/>
    <property type="match status" value="1"/>
</dbReference>
<dbReference type="PANTHER" id="PTHR43775:SF7">
    <property type="entry name" value="FATTY ACID SYNTHASE"/>
    <property type="match status" value="1"/>
</dbReference>
<evidence type="ECO:0000256" key="7">
    <source>
        <dbReference type="ARBA" id="ARBA00023002"/>
    </source>
</evidence>
<dbReference type="InParanoid" id="E2A779"/>
<dbReference type="InterPro" id="IPR050091">
    <property type="entry name" value="PKS_NRPS_Biosynth_Enz"/>
</dbReference>
<gene>
    <name evidence="12" type="ORF">EAG_00342</name>
</gene>
<keyword evidence="9" id="KW-0275">Fatty acid biosynthesis</keyword>
<evidence type="ECO:0000256" key="4">
    <source>
        <dbReference type="ARBA" id="ARBA00022679"/>
    </source>
</evidence>
<evidence type="ECO:0000256" key="9">
    <source>
        <dbReference type="ARBA" id="ARBA00023160"/>
    </source>
</evidence>
<dbReference type="SMART" id="SM00829">
    <property type="entry name" value="PKS_ER"/>
    <property type="match status" value="1"/>
</dbReference>
<dbReference type="PANTHER" id="PTHR43775">
    <property type="entry name" value="FATTY ACID SYNTHASE"/>
    <property type="match status" value="1"/>
</dbReference>
<evidence type="ECO:0000313" key="13">
    <source>
        <dbReference type="Proteomes" id="UP000000311"/>
    </source>
</evidence>
<dbReference type="OMA" id="LIFTETH"/>